<proteinExistence type="predicted"/>
<evidence type="ECO:0000256" key="4">
    <source>
        <dbReference type="ARBA" id="ARBA00022771"/>
    </source>
</evidence>
<dbReference type="Gene3D" id="3.30.40.10">
    <property type="entry name" value="Zinc/RING finger domain, C3HC4 (zinc finger)"/>
    <property type="match status" value="1"/>
</dbReference>
<gene>
    <name evidence="11" type="ORF">BPAE_0102g00050</name>
</gene>
<feature type="transmembrane region" description="Helical" evidence="9">
    <location>
        <begin position="169"/>
        <end position="190"/>
    </location>
</feature>
<dbReference type="InterPro" id="IPR011016">
    <property type="entry name" value="Znf_RING-CH"/>
</dbReference>
<feature type="region of interest" description="Disordered" evidence="8">
    <location>
        <begin position="1"/>
        <end position="80"/>
    </location>
</feature>
<dbReference type="Pfam" id="PF12906">
    <property type="entry name" value="RINGv"/>
    <property type="match status" value="1"/>
</dbReference>
<keyword evidence="12" id="KW-1185">Reference proteome</keyword>
<evidence type="ECO:0000256" key="8">
    <source>
        <dbReference type="SAM" id="MobiDB-lite"/>
    </source>
</evidence>
<feature type="transmembrane region" description="Helical" evidence="9">
    <location>
        <begin position="465"/>
        <end position="488"/>
    </location>
</feature>
<keyword evidence="6 9" id="KW-1133">Transmembrane helix</keyword>
<evidence type="ECO:0000313" key="11">
    <source>
        <dbReference type="EMBL" id="TGO24443.1"/>
    </source>
</evidence>
<dbReference type="SMART" id="SM00744">
    <property type="entry name" value="RINGv"/>
    <property type="match status" value="1"/>
</dbReference>
<accession>A0A4Z1FPP6</accession>
<evidence type="ECO:0000256" key="9">
    <source>
        <dbReference type="SAM" id="Phobius"/>
    </source>
</evidence>
<evidence type="ECO:0000256" key="3">
    <source>
        <dbReference type="ARBA" id="ARBA00022723"/>
    </source>
</evidence>
<evidence type="ECO:0000256" key="5">
    <source>
        <dbReference type="ARBA" id="ARBA00022833"/>
    </source>
</evidence>
<sequence>MSKMESAYPNPGLQKAQDRNDPERPERSSQESMAVPTTASNSPETPMPIVEESNEAHILNRPQSNNSTQSSDAREDKVVSPEREIQTCWICQMDDTDDGPQASPWRSPCPCSLRAHESCLMEWIAVSADKEMAPKIVCPVCKYQLKIDQPKDYLVLAVDKLRRMAETMVLPTAAGALFSCFYSGSLLFGVNSLALVFGADEAREMILTHYDDFIDRPVLGGSIHLPMRQILTKYLFPFLGGGFMAVPSWRATIGLPLIAPTLLLSRTRIADSVFSIVPVTYFLFSPDSKSITSWPPSPGRAFVLVPYVRLAYNTLYRHMFSDLEKKWELAVQRKPREGETAEQIAAEQRRGGEGDGFLALEMEMEIIDEVMDEDGNLVPQDGAPLGDRNQNQNGNQGGRQGENGNQNNMGVRRNISTHSLSFQFMGAVLFPAISSIMGNALKYALPSIWVKARWGGKPGLLQQKWARSLVGGCLFVVLKDVVVLYCKWKKARNFGKKKVLEFGGNRGKGKAA</sequence>
<keyword evidence="4" id="KW-0863">Zinc-finger</keyword>
<keyword evidence="3" id="KW-0479">Metal-binding</keyword>
<dbReference type="GO" id="GO:0016020">
    <property type="term" value="C:membrane"/>
    <property type="evidence" value="ECO:0007669"/>
    <property type="project" value="UniProtKB-SubCell"/>
</dbReference>
<dbReference type="CDD" id="cd16495">
    <property type="entry name" value="RING_CH-C4HC3_MARCH"/>
    <property type="match status" value="1"/>
</dbReference>
<name>A0A4Z1FPP6_9HELO</name>
<evidence type="ECO:0000313" key="12">
    <source>
        <dbReference type="Proteomes" id="UP000297910"/>
    </source>
</evidence>
<comment type="caution">
    <text evidence="11">The sequence shown here is derived from an EMBL/GenBank/DDBJ whole genome shotgun (WGS) entry which is preliminary data.</text>
</comment>
<dbReference type="Proteomes" id="UP000297910">
    <property type="component" value="Unassembled WGS sequence"/>
</dbReference>
<evidence type="ECO:0000256" key="7">
    <source>
        <dbReference type="ARBA" id="ARBA00023136"/>
    </source>
</evidence>
<dbReference type="AlphaFoldDB" id="A0A4Z1FPP6"/>
<comment type="subcellular location">
    <subcellularLocation>
        <location evidence="1">Membrane</location>
        <topology evidence="1">Multi-pass membrane protein</topology>
    </subcellularLocation>
</comment>
<feature type="compositionally biased region" description="Basic and acidic residues" evidence="8">
    <location>
        <begin position="16"/>
        <end position="29"/>
    </location>
</feature>
<evidence type="ECO:0000256" key="1">
    <source>
        <dbReference type="ARBA" id="ARBA00004141"/>
    </source>
</evidence>
<feature type="compositionally biased region" description="Polar residues" evidence="8">
    <location>
        <begin position="30"/>
        <end position="44"/>
    </location>
</feature>
<feature type="transmembrane region" description="Helical" evidence="9">
    <location>
        <begin position="422"/>
        <end position="445"/>
    </location>
</feature>
<organism evidence="11 12">
    <name type="scientific">Botrytis paeoniae</name>
    <dbReference type="NCBI Taxonomy" id="278948"/>
    <lineage>
        <taxon>Eukaryota</taxon>
        <taxon>Fungi</taxon>
        <taxon>Dikarya</taxon>
        <taxon>Ascomycota</taxon>
        <taxon>Pezizomycotina</taxon>
        <taxon>Leotiomycetes</taxon>
        <taxon>Helotiales</taxon>
        <taxon>Sclerotiniaceae</taxon>
        <taxon>Botrytis</taxon>
    </lineage>
</organism>
<keyword evidence="5" id="KW-0862">Zinc</keyword>
<dbReference type="SUPFAM" id="SSF57850">
    <property type="entry name" value="RING/U-box"/>
    <property type="match status" value="1"/>
</dbReference>
<reference evidence="11 12" key="1">
    <citation type="submission" date="2017-12" db="EMBL/GenBank/DDBJ databases">
        <title>Comparative genomics of Botrytis spp.</title>
        <authorList>
            <person name="Valero-Jimenez C.A."/>
            <person name="Tapia P."/>
            <person name="Veloso J."/>
            <person name="Silva-Moreno E."/>
            <person name="Staats M."/>
            <person name="Valdes J.H."/>
            <person name="Van Kan J.A.L."/>
        </authorList>
    </citation>
    <scope>NUCLEOTIDE SEQUENCE [LARGE SCALE GENOMIC DNA]</scope>
    <source>
        <strain evidence="11 12">Bp0003</strain>
    </source>
</reference>
<dbReference type="PROSITE" id="PS51292">
    <property type="entry name" value="ZF_RING_CH"/>
    <property type="match status" value="1"/>
</dbReference>
<protein>
    <recommendedName>
        <fullName evidence="10">RING-CH-type domain-containing protein</fullName>
    </recommendedName>
</protein>
<feature type="transmembrane region" description="Helical" evidence="9">
    <location>
        <begin position="234"/>
        <end position="259"/>
    </location>
</feature>
<feature type="domain" description="RING-CH-type" evidence="10">
    <location>
        <begin position="80"/>
        <end position="148"/>
    </location>
</feature>
<dbReference type="GO" id="GO:0008270">
    <property type="term" value="F:zinc ion binding"/>
    <property type="evidence" value="ECO:0007669"/>
    <property type="project" value="UniProtKB-KW"/>
</dbReference>
<feature type="compositionally biased region" description="Polar residues" evidence="8">
    <location>
        <begin position="61"/>
        <end position="71"/>
    </location>
</feature>
<dbReference type="EMBL" id="PQXI01000102">
    <property type="protein sequence ID" value="TGO24443.1"/>
    <property type="molecule type" value="Genomic_DNA"/>
</dbReference>
<evidence type="ECO:0000256" key="2">
    <source>
        <dbReference type="ARBA" id="ARBA00022692"/>
    </source>
</evidence>
<evidence type="ECO:0000256" key="6">
    <source>
        <dbReference type="ARBA" id="ARBA00022989"/>
    </source>
</evidence>
<feature type="region of interest" description="Disordered" evidence="8">
    <location>
        <begin position="377"/>
        <end position="410"/>
    </location>
</feature>
<dbReference type="PANTHER" id="PTHR46283">
    <property type="entry name" value="E3 UBIQUITIN-PROTEIN LIGASE MARCH5"/>
    <property type="match status" value="1"/>
</dbReference>
<dbReference type="InterPro" id="IPR013083">
    <property type="entry name" value="Znf_RING/FYVE/PHD"/>
</dbReference>
<keyword evidence="7 9" id="KW-0472">Membrane</keyword>
<evidence type="ECO:0000259" key="10">
    <source>
        <dbReference type="PROSITE" id="PS51292"/>
    </source>
</evidence>
<keyword evidence="2 9" id="KW-0812">Transmembrane</keyword>